<comment type="caution">
    <text evidence="2">The sequence shown here is derived from an EMBL/GenBank/DDBJ whole genome shotgun (WGS) entry which is preliminary data.</text>
</comment>
<evidence type="ECO:0000313" key="3">
    <source>
        <dbReference type="Proteomes" id="UP000692954"/>
    </source>
</evidence>
<feature type="compositionally biased region" description="Basic and acidic residues" evidence="1">
    <location>
        <begin position="84"/>
        <end position="93"/>
    </location>
</feature>
<dbReference type="EMBL" id="CAJJDN010000209">
    <property type="protein sequence ID" value="CAD8129166.1"/>
    <property type="molecule type" value="Genomic_DNA"/>
</dbReference>
<dbReference type="Proteomes" id="UP000692954">
    <property type="component" value="Unassembled WGS sequence"/>
</dbReference>
<dbReference type="AlphaFoldDB" id="A0A8S1RLT4"/>
<accession>A0A8S1RLT4</accession>
<organism evidence="2 3">
    <name type="scientific">Paramecium sonneborni</name>
    <dbReference type="NCBI Taxonomy" id="65129"/>
    <lineage>
        <taxon>Eukaryota</taxon>
        <taxon>Sar</taxon>
        <taxon>Alveolata</taxon>
        <taxon>Ciliophora</taxon>
        <taxon>Intramacronucleata</taxon>
        <taxon>Oligohymenophorea</taxon>
        <taxon>Peniculida</taxon>
        <taxon>Parameciidae</taxon>
        <taxon>Paramecium</taxon>
    </lineage>
</organism>
<gene>
    <name evidence="2" type="ORF">PSON_ATCC_30995.1.T2090015</name>
</gene>
<feature type="compositionally biased region" description="Polar residues" evidence="1">
    <location>
        <begin position="94"/>
        <end position="139"/>
    </location>
</feature>
<evidence type="ECO:0000313" key="2">
    <source>
        <dbReference type="EMBL" id="CAD8129166.1"/>
    </source>
</evidence>
<reference evidence="2" key="1">
    <citation type="submission" date="2021-01" db="EMBL/GenBank/DDBJ databases">
        <authorList>
            <consortium name="Genoscope - CEA"/>
            <person name="William W."/>
        </authorList>
    </citation>
    <scope>NUCLEOTIDE SEQUENCE</scope>
</reference>
<evidence type="ECO:0000256" key="1">
    <source>
        <dbReference type="SAM" id="MobiDB-lite"/>
    </source>
</evidence>
<proteinExistence type="predicted"/>
<sequence length="145" mass="17154">MSLHNYFNFFSFSKCINSVVYLQPSQINAQYLLFTIYLLIEQQSNRMQFLQPQYVVPQQPQQYCQQPIVLKTEELRPIIQQHHQYREKDKENLNPKSFQSGRLISQHDTPQHSQRSLQQIPVGAFQSQTSNEAQINNQEKNVKDV</sequence>
<feature type="region of interest" description="Disordered" evidence="1">
    <location>
        <begin position="83"/>
        <end position="145"/>
    </location>
</feature>
<name>A0A8S1RLT4_9CILI</name>
<keyword evidence="3" id="KW-1185">Reference proteome</keyword>
<protein>
    <submittedName>
        <fullName evidence="2">Uncharacterized protein</fullName>
    </submittedName>
</protein>